<dbReference type="PRINTS" id="PR00508">
    <property type="entry name" value="S21N4MTFRASE"/>
</dbReference>
<reference evidence="6 7" key="1">
    <citation type="submission" date="2018-11" db="EMBL/GenBank/DDBJ databases">
        <title>Chitinophaga lutea sp.nov., isolate from arsenic contaminated soil.</title>
        <authorList>
            <person name="Zong Y."/>
        </authorList>
    </citation>
    <scope>NUCLEOTIDE SEQUENCE [LARGE SCALE GENOMIC DNA]</scope>
    <source>
        <strain evidence="6 7">ZY74</strain>
    </source>
</reference>
<protein>
    <recommendedName>
        <fullName evidence="4">Methyltransferase</fullName>
        <ecNumber evidence="4">2.1.1.-</ecNumber>
    </recommendedName>
</protein>
<dbReference type="Pfam" id="PF01555">
    <property type="entry name" value="N6_N4_Mtase"/>
    <property type="match status" value="1"/>
</dbReference>
<organism evidence="6 7">
    <name type="scientific">Chitinophaga lutea</name>
    <dbReference type="NCBI Taxonomy" id="2488634"/>
    <lineage>
        <taxon>Bacteria</taxon>
        <taxon>Pseudomonadati</taxon>
        <taxon>Bacteroidota</taxon>
        <taxon>Chitinophagia</taxon>
        <taxon>Chitinophagales</taxon>
        <taxon>Chitinophagaceae</taxon>
        <taxon>Chitinophaga</taxon>
    </lineage>
</organism>
<comment type="similarity">
    <text evidence="1 4">Belongs to the N(4)/N(6)-methyltransferase family.</text>
</comment>
<dbReference type="SUPFAM" id="SSF53335">
    <property type="entry name" value="S-adenosyl-L-methionine-dependent methyltransferases"/>
    <property type="match status" value="1"/>
</dbReference>
<dbReference type="InterPro" id="IPR001091">
    <property type="entry name" value="RM_Methyltransferase"/>
</dbReference>
<accession>A0A3N4PP70</accession>
<dbReference type="PROSITE" id="PS00092">
    <property type="entry name" value="N6_MTASE"/>
    <property type="match status" value="1"/>
</dbReference>
<evidence type="ECO:0000256" key="2">
    <source>
        <dbReference type="ARBA" id="ARBA00022603"/>
    </source>
</evidence>
<comment type="caution">
    <text evidence="6">The sequence shown here is derived from an EMBL/GenBank/DDBJ whole genome shotgun (WGS) entry which is preliminary data.</text>
</comment>
<evidence type="ECO:0000256" key="4">
    <source>
        <dbReference type="RuleBase" id="RU362026"/>
    </source>
</evidence>
<keyword evidence="3 6" id="KW-0808">Transferase</keyword>
<evidence type="ECO:0000256" key="1">
    <source>
        <dbReference type="ARBA" id="ARBA00006594"/>
    </source>
</evidence>
<evidence type="ECO:0000313" key="6">
    <source>
        <dbReference type="EMBL" id="RPE05530.1"/>
    </source>
</evidence>
<feature type="domain" description="DNA methylase N-4/N-6" evidence="5">
    <location>
        <begin position="138"/>
        <end position="212"/>
    </location>
</feature>
<dbReference type="GO" id="GO:0003677">
    <property type="term" value="F:DNA binding"/>
    <property type="evidence" value="ECO:0007669"/>
    <property type="project" value="InterPro"/>
</dbReference>
<keyword evidence="7" id="KW-1185">Reference proteome</keyword>
<dbReference type="GO" id="GO:0032259">
    <property type="term" value="P:methylation"/>
    <property type="evidence" value="ECO:0007669"/>
    <property type="project" value="UniProtKB-KW"/>
</dbReference>
<dbReference type="EC" id="2.1.1.-" evidence="4"/>
<dbReference type="InterPro" id="IPR002052">
    <property type="entry name" value="DNA_methylase_N6_adenine_CS"/>
</dbReference>
<keyword evidence="2 6" id="KW-0489">Methyltransferase</keyword>
<name>A0A3N4PP70_9BACT</name>
<gene>
    <name evidence="6" type="ORF">EGT74_24410</name>
</gene>
<sequence length="225" mass="25511">MELNRLYNMDCMEGMKQFPDKYFELAIVDPPYGIDIANRSGTIGMRKSQGGLTQYPGAKKWDASRPPMEYFEELFRVSNNQIISGGNYFADLLPPSRGWVVWIKPQPEGVSFAMSELFWTSFNKSIINITISRSLIQNTTSNNKRIAKSTAKIHPTQKPIVLYKQILSKFAKPGDKILDTHVGSASSLIACIDMGFEFVGFELDPDYHAAATKRMELYQSQLKMF</sequence>
<proteinExistence type="inferred from homology"/>
<dbReference type="InterPro" id="IPR029063">
    <property type="entry name" value="SAM-dependent_MTases_sf"/>
</dbReference>
<dbReference type="RefSeq" id="WP_123849174.1">
    <property type="nucleotide sequence ID" value="NZ_RPDH01000003.1"/>
</dbReference>
<evidence type="ECO:0000256" key="3">
    <source>
        <dbReference type="ARBA" id="ARBA00022679"/>
    </source>
</evidence>
<dbReference type="AlphaFoldDB" id="A0A3N4PP70"/>
<evidence type="ECO:0000313" key="7">
    <source>
        <dbReference type="Proteomes" id="UP000278351"/>
    </source>
</evidence>
<dbReference type="InterPro" id="IPR002941">
    <property type="entry name" value="DNA_methylase_N4/N6"/>
</dbReference>
<dbReference type="GO" id="GO:0008170">
    <property type="term" value="F:N-methyltransferase activity"/>
    <property type="evidence" value="ECO:0007669"/>
    <property type="project" value="InterPro"/>
</dbReference>
<dbReference type="Gene3D" id="3.40.50.150">
    <property type="entry name" value="Vaccinia Virus protein VP39"/>
    <property type="match status" value="1"/>
</dbReference>
<dbReference type="Proteomes" id="UP000278351">
    <property type="component" value="Unassembled WGS sequence"/>
</dbReference>
<evidence type="ECO:0000259" key="5">
    <source>
        <dbReference type="Pfam" id="PF01555"/>
    </source>
</evidence>
<dbReference type="EMBL" id="RPDH01000003">
    <property type="protein sequence ID" value="RPE05530.1"/>
    <property type="molecule type" value="Genomic_DNA"/>
</dbReference>
<dbReference type="OrthoDB" id="9800801at2"/>